<evidence type="ECO:0000313" key="2">
    <source>
        <dbReference type="EMBL" id="CAD9770966.1"/>
    </source>
</evidence>
<evidence type="ECO:0000256" key="1">
    <source>
        <dbReference type="SAM" id="MobiDB-lite"/>
    </source>
</evidence>
<gene>
    <name evidence="2" type="ORF">LSP00402_LOCUS14955</name>
</gene>
<feature type="region of interest" description="Disordered" evidence="1">
    <location>
        <begin position="26"/>
        <end position="45"/>
    </location>
</feature>
<reference evidence="2" key="1">
    <citation type="submission" date="2021-01" db="EMBL/GenBank/DDBJ databases">
        <authorList>
            <person name="Corre E."/>
            <person name="Pelletier E."/>
            <person name="Niang G."/>
            <person name="Scheremetjew M."/>
            <person name="Finn R."/>
            <person name="Kale V."/>
            <person name="Holt S."/>
            <person name="Cochrane G."/>
            <person name="Meng A."/>
            <person name="Brown T."/>
            <person name="Cohen L."/>
        </authorList>
    </citation>
    <scope>NUCLEOTIDE SEQUENCE</scope>
    <source>
        <strain evidence="2">CCMP622</strain>
    </source>
</reference>
<feature type="compositionally biased region" description="Basic and acidic residues" evidence="1">
    <location>
        <begin position="33"/>
        <end position="45"/>
    </location>
</feature>
<organism evidence="2">
    <name type="scientific">Lotharella oceanica</name>
    <dbReference type="NCBI Taxonomy" id="641309"/>
    <lineage>
        <taxon>Eukaryota</taxon>
        <taxon>Sar</taxon>
        <taxon>Rhizaria</taxon>
        <taxon>Cercozoa</taxon>
        <taxon>Chlorarachniophyceae</taxon>
        <taxon>Lotharella</taxon>
    </lineage>
</organism>
<dbReference type="EMBL" id="HBHP01024033">
    <property type="protein sequence ID" value="CAD9770966.1"/>
    <property type="molecule type" value="Transcribed_RNA"/>
</dbReference>
<dbReference type="AlphaFoldDB" id="A0A7S2XDG0"/>
<sequence length="234" mass="27170">MFTQAEQVQWKSKKLKRPYGIQRRRRHVVQKRSQRDREPRRRDSEAGMTLNANALFWWHVLREARVPATYFSNEKALRDTRNAIVDICKELGCEFTLEEDCKSKTVEFPSLLSPSTEKKARLIERLRLELRPHPKNVQFWVDILDRAGISSRSSPKLPDVARTLSIIVKSLGLVDIVENSSNARQPVLRGVVFPRLQRPTNEVEVERIIKLLRASYEATTGELKKCISYTVQDC</sequence>
<name>A0A7S2XDG0_9EUKA</name>
<proteinExistence type="predicted"/>
<protein>
    <submittedName>
        <fullName evidence="2">Uncharacterized protein</fullName>
    </submittedName>
</protein>
<accession>A0A7S2XDG0</accession>